<dbReference type="AlphaFoldDB" id="A0A9W9XC31"/>
<keyword evidence="2" id="KW-1185">Reference proteome</keyword>
<comment type="caution">
    <text evidence="1">The sequence shown here is derived from an EMBL/GenBank/DDBJ whole genome shotgun (WGS) entry which is preliminary data.</text>
</comment>
<reference evidence="1" key="2">
    <citation type="journal article" date="2023" name="IMA Fungus">
        <title>Comparative genomic study of the Penicillium genus elucidates a diverse pangenome and 15 lateral gene transfer events.</title>
        <authorList>
            <person name="Petersen C."/>
            <person name="Sorensen T."/>
            <person name="Nielsen M.R."/>
            <person name="Sondergaard T.E."/>
            <person name="Sorensen J.L."/>
            <person name="Fitzpatrick D.A."/>
            <person name="Frisvad J.C."/>
            <person name="Nielsen K.L."/>
        </authorList>
    </citation>
    <scope>NUCLEOTIDE SEQUENCE</scope>
    <source>
        <strain evidence="1">IBT 30728</strain>
    </source>
</reference>
<dbReference type="RefSeq" id="XP_056790572.1">
    <property type="nucleotide sequence ID" value="XM_056933031.1"/>
</dbReference>
<dbReference type="GeneID" id="81623280"/>
<proteinExistence type="predicted"/>
<evidence type="ECO:0000313" key="2">
    <source>
        <dbReference type="Proteomes" id="UP001148312"/>
    </source>
</evidence>
<dbReference type="EMBL" id="JAPWDQ010000004">
    <property type="protein sequence ID" value="KAJ5488539.1"/>
    <property type="molecule type" value="Genomic_DNA"/>
</dbReference>
<protein>
    <submittedName>
        <fullName evidence="1">Uncharacterized protein</fullName>
    </submittedName>
</protein>
<evidence type="ECO:0000313" key="1">
    <source>
        <dbReference type="EMBL" id="KAJ5488539.1"/>
    </source>
</evidence>
<accession>A0A9W9XC31</accession>
<dbReference type="Proteomes" id="UP001148312">
    <property type="component" value="Unassembled WGS sequence"/>
</dbReference>
<name>A0A9W9XC31_9EURO</name>
<organism evidence="1 2">
    <name type="scientific">Penicillium diatomitis</name>
    <dbReference type="NCBI Taxonomy" id="2819901"/>
    <lineage>
        <taxon>Eukaryota</taxon>
        <taxon>Fungi</taxon>
        <taxon>Dikarya</taxon>
        <taxon>Ascomycota</taxon>
        <taxon>Pezizomycotina</taxon>
        <taxon>Eurotiomycetes</taxon>
        <taxon>Eurotiomycetidae</taxon>
        <taxon>Eurotiales</taxon>
        <taxon>Aspergillaceae</taxon>
        <taxon>Penicillium</taxon>
    </lineage>
</organism>
<dbReference type="Gene3D" id="2.60.40.2970">
    <property type="match status" value="1"/>
</dbReference>
<sequence>MQPSLGLQVSLASQLPTLQAHSASTLPVKVSVHNTGNDPVTFLRWGTPFDPRAAVSGVFEVRDTTDGKVLPLDDLKMARKMPPSHEDLMEIPGGESLDKIVEIPGLDLQEGHDYSIVSKGVWHALWTTSMVSVTEDHLADLSSATRGEFRSNEAHVKAE</sequence>
<reference evidence="1" key="1">
    <citation type="submission" date="2022-12" db="EMBL/GenBank/DDBJ databases">
        <authorList>
            <person name="Petersen C."/>
        </authorList>
    </citation>
    <scope>NUCLEOTIDE SEQUENCE</scope>
    <source>
        <strain evidence="1">IBT 30728</strain>
    </source>
</reference>
<gene>
    <name evidence="1" type="ORF">N7539_003429</name>
</gene>